<protein>
    <submittedName>
        <fullName evidence="2">Uncharacterized protein</fullName>
    </submittedName>
</protein>
<feature type="region of interest" description="Disordered" evidence="1">
    <location>
        <begin position="1"/>
        <end position="24"/>
    </location>
</feature>
<proteinExistence type="predicted"/>
<reference evidence="2" key="1">
    <citation type="submission" date="2018-02" db="EMBL/GenBank/DDBJ databases">
        <title>Rhizophora mucronata_Transcriptome.</title>
        <authorList>
            <person name="Meera S.P."/>
            <person name="Sreeshan A."/>
            <person name="Augustine A."/>
        </authorList>
    </citation>
    <scope>NUCLEOTIDE SEQUENCE</scope>
    <source>
        <tissue evidence="2">Leaf</tissue>
    </source>
</reference>
<evidence type="ECO:0000313" key="2">
    <source>
        <dbReference type="EMBL" id="MBX63304.1"/>
    </source>
</evidence>
<dbReference type="AlphaFoldDB" id="A0A2P2Q8M9"/>
<dbReference type="EMBL" id="GGEC01082820">
    <property type="protein sequence ID" value="MBX63304.1"/>
    <property type="molecule type" value="Transcribed_RNA"/>
</dbReference>
<accession>A0A2P2Q8M9</accession>
<evidence type="ECO:0000256" key="1">
    <source>
        <dbReference type="SAM" id="MobiDB-lite"/>
    </source>
</evidence>
<name>A0A2P2Q8M9_RHIMU</name>
<organism evidence="2">
    <name type="scientific">Rhizophora mucronata</name>
    <name type="common">Asiatic mangrove</name>
    <dbReference type="NCBI Taxonomy" id="61149"/>
    <lineage>
        <taxon>Eukaryota</taxon>
        <taxon>Viridiplantae</taxon>
        <taxon>Streptophyta</taxon>
        <taxon>Embryophyta</taxon>
        <taxon>Tracheophyta</taxon>
        <taxon>Spermatophyta</taxon>
        <taxon>Magnoliopsida</taxon>
        <taxon>eudicotyledons</taxon>
        <taxon>Gunneridae</taxon>
        <taxon>Pentapetalae</taxon>
        <taxon>rosids</taxon>
        <taxon>fabids</taxon>
        <taxon>Malpighiales</taxon>
        <taxon>Rhizophoraceae</taxon>
        <taxon>Rhizophora</taxon>
    </lineage>
</organism>
<sequence>MPTQRTYTQDSPHHHIGSTRVQSNQNALQHQTLARQALISELWNGIFLGSCKASRHRSQTRQTCCCFRLLR</sequence>
<feature type="compositionally biased region" description="Polar residues" evidence="1">
    <location>
        <begin position="1"/>
        <end position="10"/>
    </location>
</feature>